<evidence type="ECO:0000256" key="1">
    <source>
        <dbReference type="ARBA" id="ARBA00004651"/>
    </source>
</evidence>
<feature type="transmembrane region" description="Helical" evidence="12">
    <location>
        <begin position="271"/>
        <end position="296"/>
    </location>
</feature>
<protein>
    <recommendedName>
        <fullName evidence="15">Transporter, SSS family</fullName>
    </recommendedName>
</protein>
<keyword evidence="14" id="KW-1185">Reference proteome</keyword>
<feature type="transmembrane region" description="Helical" evidence="12">
    <location>
        <begin position="42"/>
        <end position="62"/>
    </location>
</feature>
<feature type="transmembrane region" description="Helical" evidence="12">
    <location>
        <begin position="149"/>
        <end position="169"/>
    </location>
</feature>
<keyword evidence="3" id="KW-0813">Transport</keyword>
<comment type="caution">
    <text evidence="13">The sequence shown here is derived from an EMBL/GenBank/DDBJ whole genome shotgun (WGS) entry which is preliminary data.</text>
</comment>
<dbReference type="Gene3D" id="1.20.1730.10">
    <property type="entry name" value="Sodium/glucose cotransporter"/>
    <property type="match status" value="1"/>
</dbReference>
<evidence type="ECO:0000256" key="8">
    <source>
        <dbReference type="ARBA" id="ARBA00023065"/>
    </source>
</evidence>
<feature type="transmembrane region" description="Helical" evidence="12">
    <location>
        <begin position="536"/>
        <end position="554"/>
    </location>
</feature>
<name>A0ABP8KDT2_9BACT</name>
<feature type="transmembrane region" description="Helical" evidence="12">
    <location>
        <begin position="452"/>
        <end position="475"/>
    </location>
</feature>
<feature type="transmembrane region" description="Helical" evidence="12">
    <location>
        <begin position="117"/>
        <end position="137"/>
    </location>
</feature>
<evidence type="ECO:0000256" key="3">
    <source>
        <dbReference type="ARBA" id="ARBA00022448"/>
    </source>
</evidence>
<evidence type="ECO:0000256" key="5">
    <source>
        <dbReference type="ARBA" id="ARBA00022692"/>
    </source>
</evidence>
<evidence type="ECO:0000256" key="7">
    <source>
        <dbReference type="ARBA" id="ARBA00023053"/>
    </source>
</evidence>
<dbReference type="PANTHER" id="PTHR42985">
    <property type="entry name" value="SODIUM-COUPLED MONOCARBOXYLATE TRANSPORTER"/>
    <property type="match status" value="1"/>
</dbReference>
<evidence type="ECO:0008006" key="15">
    <source>
        <dbReference type="Google" id="ProtNLM"/>
    </source>
</evidence>
<evidence type="ECO:0000256" key="2">
    <source>
        <dbReference type="ARBA" id="ARBA00006434"/>
    </source>
</evidence>
<dbReference type="Pfam" id="PF00474">
    <property type="entry name" value="SSF"/>
    <property type="match status" value="2"/>
</dbReference>
<evidence type="ECO:0000313" key="13">
    <source>
        <dbReference type="EMBL" id="GAA4404499.1"/>
    </source>
</evidence>
<evidence type="ECO:0000256" key="9">
    <source>
        <dbReference type="ARBA" id="ARBA00023136"/>
    </source>
</evidence>
<dbReference type="CDD" id="cd11494">
    <property type="entry name" value="SLC5sbd_NIS-like_u2"/>
    <property type="match status" value="1"/>
</dbReference>
<feature type="transmembrane region" description="Helical" evidence="12">
    <location>
        <begin position="74"/>
        <end position="96"/>
    </location>
</feature>
<keyword evidence="7" id="KW-0915">Sodium</keyword>
<dbReference type="InterPro" id="IPR001734">
    <property type="entry name" value="Na/solute_symporter"/>
</dbReference>
<gene>
    <name evidence="13" type="ORF">GCM10023187_21910</name>
</gene>
<dbReference type="RefSeq" id="WP_345266918.1">
    <property type="nucleotide sequence ID" value="NZ_BAABHB010000003.1"/>
</dbReference>
<dbReference type="InterPro" id="IPR051163">
    <property type="entry name" value="Sodium:Solute_Symporter_SSF"/>
</dbReference>
<dbReference type="EMBL" id="BAABHB010000003">
    <property type="protein sequence ID" value="GAA4404499.1"/>
    <property type="molecule type" value="Genomic_DNA"/>
</dbReference>
<keyword evidence="4" id="KW-1003">Cell membrane</keyword>
<organism evidence="13 14">
    <name type="scientific">Nibrella viscosa</name>
    <dbReference type="NCBI Taxonomy" id="1084524"/>
    <lineage>
        <taxon>Bacteria</taxon>
        <taxon>Pseudomonadati</taxon>
        <taxon>Bacteroidota</taxon>
        <taxon>Cytophagia</taxon>
        <taxon>Cytophagales</taxon>
        <taxon>Spirosomataceae</taxon>
        <taxon>Nibrella</taxon>
    </lineage>
</organism>
<keyword evidence="5 12" id="KW-0812">Transmembrane</keyword>
<sequence length="572" mass="63662">MSSIDWLVLLITLFGIIAYGIYRSRGTRNMDDYLLAGHSLPWYHVGLSVMATQASAITFLSAPGQAYTDGMRFVQFYFGLPLAMVVLSITFVPIFHRLKVFTAYEYLETRFDARVRILTALLFLIQRGLSTGLSIYAPAIILSTILGWNIYWTNLIMGGLVLIYTVTGGTKAISYTHIQQMMIVTLAMIIAGWMTVHLMPQEVGFTDALQVAGKAGRLNLIDLKFDPDSRYNVWSGLIGGFFLQLSYFGTDQSQVGRYLTGESIGQSRLGLLMNGLLKVPMQFLILLVGVLVFTFYQYHETPVFFNKQETEALKQSPYAGEYQLLEIKHRNLNAQRQQAVAAIQTALDTDNNTQLNQARVTLREADAAIATVRKDVVGLIQKNNPTADTSDVNYIFLRFVLDYLPHGLIGLLIAVIFSASMGSIAAAYNSLASTTVVDIYKRVVHQKDADAHYLWVSRVSTVIWGVFCILVAQFANRLGSMIEAVNILGSLFYGVILGVFLVAFYFKGLGARATFWSAVLSEGLVVYCYWIDLTAFLWLNLIGCVLVIGIAWLLEKLLPTSPALRPVTKKPV</sequence>
<evidence type="ECO:0000313" key="14">
    <source>
        <dbReference type="Proteomes" id="UP001500936"/>
    </source>
</evidence>
<keyword evidence="8" id="KW-0406">Ion transport</keyword>
<evidence type="ECO:0000256" key="12">
    <source>
        <dbReference type="SAM" id="Phobius"/>
    </source>
</evidence>
<evidence type="ECO:0000256" key="10">
    <source>
        <dbReference type="ARBA" id="ARBA00023201"/>
    </source>
</evidence>
<feature type="transmembrane region" description="Helical" evidence="12">
    <location>
        <begin position="408"/>
        <end position="431"/>
    </location>
</feature>
<evidence type="ECO:0000256" key="4">
    <source>
        <dbReference type="ARBA" id="ARBA00022475"/>
    </source>
</evidence>
<accession>A0ABP8KDT2</accession>
<proteinExistence type="inferred from homology"/>
<reference evidence="14" key="1">
    <citation type="journal article" date="2019" name="Int. J. Syst. Evol. Microbiol.">
        <title>The Global Catalogue of Microorganisms (GCM) 10K type strain sequencing project: providing services to taxonomists for standard genome sequencing and annotation.</title>
        <authorList>
            <consortium name="The Broad Institute Genomics Platform"/>
            <consortium name="The Broad Institute Genome Sequencing Center for Infectious Disease"/>
            <person name="Wu L."/>
            <person name="Ma J."/>
        </authorList>
    </citation>
    <scope>NUCLEOTIDE SEQUENCE [LARGE SCALE GENOMIC DNA]</scope>
    <source>
        <strain evidence="14">JCM 17925</strain>
    </source>
</reference>
<keyword evidence="10" id="KW-0739">Sodium transport</keyword>
<comment type="similarity">
    <text evidence="2 11">Belongs to the sodium:solute symporter (SSF) (TC 2.A.21) family.</text>
</comment>
<dbReference type="Proteomes" id="UP001500936">
    <property type="component" value="Unassembled WGS sequence"/>
</dbReference>
<keyword evidence="9 12" id="KW-0472">Membrane</keyword>
<feature type="transmembrane region" description="Helical" evidence="12">
    <location>
        <begin position="6"/>
        <end position="22"/>
    </location>
</feature>
<dbReference type="PANTHER" id="PTHR42985:SF40">
    <property type="entry name" value="LD47995P-RELATED"/>
    <property type="match status" value="1"/>
</dbReference>
<feature type="transmembrane region" description="Helical" evidence="12">
    <location>
        <begin position="487"/>
        <end position="506"/>
    </location>
</feature>
<evidence type="ECO:0000256" key="6">
    <source>
        <dbReference type="ARBA" id="ARBA00022989"/>
    </source>
</evidence>
<keyword evidence="6 12" id="KW-1133">Transmembrane helix</keyword>
<dbReference type="PROSITE" id="PS50283">
    <property type="entry name" value="NA_SOLUT_SYMP_3"/>
    <property type="match status" value="1"/>
</dbReference>
<comment type="subcellular location">
    <subcellularLocation>
        <location evidence="1">Cell membrane</location>
        <topology evidence="1">Multi-pass membrane protein</topology>
    </subcellularLocation>
</comment>
<dbReference type="InterPro" id="IPR038377">
    <property type="entry name" value="Na/Glc_symporter_sf"/>
</dbReference>
<feature type="transmembrane region" description="Helical" evidence="12">
    <location>
        <begin position="231"/>
        <end position="250"/>
    </location>
</feature>
<feature type="transmembrane region" description="Helical" evidence="12">
    <location>
        <begin position="181"/>
        <end position="199"/>
    </location>
</feature>
<evidence type="ECO:0000256" key="11">
    <source>
        <dbReference type="RuleBase" id="RU362091"/>
    </source>
</evidence>